<dbReference type="GO" id="GO:0009252">
    <property type="term" value="P:peptidoglycan biosynthetic process"/>
    <property type="evidence" value="ECO:0007669"/>
    <property type="project" value="UniProtKB-UniRule"/>
</dbReference>
<dbReference type="PANTHER" id="PTHR43783:SF1">
    <property type="entry name" value="UDP-N-ACETYLGLUCOSAMINE 1-CARBOXYVINYLTRANSFERASE"/>
    <property type="match status" value="1"/>
</dbReference>
<dbReference type="SUPFAM" id="SSF55205">
    <property type="entry name" value="EPT/RTPC-like"/>
    <property type="match status" value="1"/>
</dbReference>
<evidence type="ECO:0000256" key="4">
    <source>
        <dbReference type="ARBA" id="ARBA00022618"/>
    </source>
</evidence>
<dbReference type="InterPro" id="IPR036968">
    <property type="entry name" value="Enolpyruvate_Tfrase_sf"/>
</dbReference>
<dbReference type="InterPro" id="IPR050068">
    <property type="entry name" value="MurA_subfamily"/>
</dbReference>
<evidence type="ECO:0000259" key="13">
    <source>
        <dbReference type="Pfam" id="PF00275"/>
    </source>
</evidence>
<gene>
    <name evidence="12 14" type="primary">murA</name>
    <name evidence="14" type="ORF">METEAL_03440</name>
</gene>
<evidence type="ECO:0000256" key="6">
    <source>
        <dbReference type="ARBA" id="ARBA00022960"/>
    </source>
</evidence>
<comment type="caution">
    <text evidence="12">Lacks conserved residue(s) required for the propagation of feature annotation.</text>
</comment>
<evidence type="ECO:0000256" key="10">
    <source>
        <dbReference type="ARBA" id="ARBA00038367"/>
    </source>
</evidence>
<comment type="catalytic activity">
    <reaction evidence="11 12">
        <text>phosphoenolpyruvate + UDP-N-acetyl-alpha-D-glucosamine = UDP-N-acetyl-3-O-(1-carboxyvinyl)-alpha-D-glucosamine + phosphate</text>
        <dbReference type="Rhea" id="RHEA:18681"/>
        <dbReference type="ChEBI" id="CHEBI:43474"/>
        <dbReference type="ChEBI" id="CHEBI:57705"/>
        <dbReference type="ChEBI" id="CHEBI:58702"/>
        <dbReference type="ChEBI" id="CHEBI:68483"/>
        <dbReference type="EC" id="2.5.1.7"/>
    </reaction>
</comment>
<dbReference type="EMBL" id="AP027080">
    <property type="protein sequence ID" value="BDU71170.1"/>
    <property type="molecule type" value="Genomic_DNA"/>
</dbReference>
<protein>
    <recommendedName>
        <fullName evidence="12">UDP-N-acetylglucosamine 1-carboxyvinyltransferase</fullName>
        <ecNumber evidence="12">2.5.1.7</ecNumber>
    </recommendedName>
    <alternativeName>
        <fullName evidence="12">Enoylpyruvate transferase</fullName>
    </alternativeName>
    <alternativeName>
        <fullName evidence="12">UDP-N-acetylglucosamine enolpyruvyl transferase</fullName>
        <shortName evidence="12">EPT</shortName>
    </alternativeName>
</protein>
<dbReference type="KEGG" id="msil:METEAL_03440"/>
<evidence type="ECO:0000256" key="1">
    <source>
        <dbReference type="ARBA" id="ARBA00004496"/>
    </source>
</evidence>
<dbReference type="GO" id="GO:0008760">
    <property type="term" value="F:UDP-N-acetylglucosamine 1-carboxyvinyltransferase activity"/>
    <property type="evidence" value="ECO:0007669"/>
    <property type="project" value="UniProtKB-UniRule"/>
</dbReference>
<dbReference type="InterPro" id="IPR013792">
    <property type="entry name" value="RNA3'P_cycl/enolpyr_Trfase_a/b"/>
</dbReference>
<dbReference type="Proteomes" id="UP001238179">
    <property type="component" value="Chromosome"/>
</dbReference>
<evidence type="ECO:0000256" key="12">
    <source>
        <dbReference type="HAMAP-Rule" id="MF_00111"/>
    </source>
</evidence>
<dbReference type="PANTHER" id="PTHR43783">
    <property type="entry name" value="UDP-N-ACETYLGLUCOSAMINE 1-CARBOXYVINYLTRANSFERASE"/>
    <property type="match status" value="1"/>
</dbReference>
<keyword evidence="15" id="KW-1185">Reference proteome</keyword>
<keyword evidence="6 12" id="KW-0133">Cell shape</keyword>
<keyword evidence="12" id="KW-0670">Pyruvate</keyword>
<evidence type="ECO:0000256" key="3">
    <source>
        <dbReference type="ARBA" id="ARBA00022490"/>
    </source>
</evidence>
<dbReference type="AlphaFoldDB" id="A0AA48GKM2"/>
<sequence length="436" mass="45477">MDRLVIQGGVPLQGRVAVSGAKNAALPCIGAALLGGDPVTLRHLPAVSDIRTMLRVLQALGCTAEVTKDEEGFELTAVVDASGVAAGGLQAPYELVKTMRASILVLGPLLARYGKASVSLPGGCAIGARPVNLHLEALERMGAVIEIDKGYVEAHVPAGRLKGIDHTFEKVSVGATENILMAACLATGTTILRNAAMEPEISDLAEMLVSMGAPIEGIGTSTLTIRGVDALGGCDHGIIPDRIEAGTFLCAVAAAGGDVLLERVEPAHLRSITDLLERCGCVFTEREGQAGLNLRIQREAGQKLHAKDVTTTPYPGFPTDLQAQVMAVMTQATGISVIRETIFENRFQHAMELERLGANLRIDGGTAIVAGPSALTGCTVMATDLRASATLVIAGLVAKGETTVDRIYHLDRGYSGLEQKLKGLGARIERVGGGKV</sequence>
<dbReference type="GO" id="GO:0008360">
    <property type="term" value="P:regulation of cell shape"/>
    <property type="evidence" value="ECO:0007669"/>
    <property type="project" value="UniProtKB-KW"/>
</dbReference>
<dbReference type="RefSeq" id="WP_316414055.1">
    <property type="nucleotide sequence ID" value="NZ_AP027080.1"/>
</dbReference>
<feature type="binding site" evidence="12">
    <location>
        <position position="320"/>
    </location>
    <ligand>
        <name>UDP-N-acetyl-alpha-D-glucosamine</name>
        <dbReference type="ChEBI" id="CHEBI:57705"/>
    </ligand>
</feature>
<comment type="subcellular location">
    <subcellularLocation>
        <location evidence="1 12">Cytoplasm</location>
    </subcellularLocation>
</comment>
<keyword evidence="9 12" id="KW-0961">Cell wall biogenesis/degradation</keyword>
<accession>A0AA48GKM2</accession>
<keyword evidence="8 12" id="KW-0131">Cell cycle</keyword>
<keyword evidence="3 12" id="KW-0963">Cytoplasm</keyword>
<evidence type="ECO:0000256" key="2">
    <source>
        <dbReference type="ARBA" id="ARBA00004752"/>
    </source>
</evidence>
<dbReference type="GO" id="GO:0019277">
    <property type="term" value="P:UDP-N-acetylgalactosamine biosynthetic process"/>
    <property type="evidence" value="ECO:0007669"/>
    <property type="project" value="InterPro"/>
</dbReference>
<feature type="binding site" evidence="12">
    <location>
        <begin position="170"/>
        <end position="173"/>
    </location>
    <ligand>
        <name>UDP-N-acetyl-alpha-D-glucosamine</name>
        <dbReference type="ChEBI" id="CHEBI:57705"/>
    </ligand>
</feature>
<evidence type="ECO:0000256" key="9">
    <source>
        <dbReference type="ARBA" id="ARBA00023316"/>
    </source>
</evidence>
<evidence type="ECO:0000256" key="7">
    <source>
        <dbReference type="ARBA" id="ARBA00022984"/>
    </source>
</evidence>
<dbReference type="Pfam" id="PF00275">
    <property type="entry name" value="EPSP_synthase"/>
    <property type="match status" value="1"/>
</dbReference>
<dbReference type="EC" id="2.5.1.7" evidence="12"/>
<feature type="binding site" evidence="12">
    <location>
        <position position="342"/>
    </location>
    <ligand>
        <name>UDP-N-acetyl-alpha-D-glucosamine</name>
        <dbReference type="ChEBI" id="CHEBI:57705"/>
    </ligand>
</feature>
<dbReference type="HAMAP" id="MF_00111">
    <property type="entry name" value="MurA"/>
    <property type="match status" value="1"/>
</dbReference>
<evidence type="ECO:0000313" key="15">
    <source>
        <dbReference type="Proteomes" id="UP001238179"/>
    </source>
</evidence>
<dbReference type="InterPro" id="IPR005750">
    <property type="entry name" value="UDP_GlcNAc_COvinyl_MurA"/>
</dbReference>
<feature type="binding site" evidence="12">
    <location>
        <begin position="22"/>
        <end position="23"/>
    </location>
    <ligand>
        <name>phosphoenolpyruvate</name>
        <dbReference type="ChEBI" id="CHEBI:58702"/>
    </ligand>
</feature>
<feature type="domain" description="Enolpyruvate transferase" evidence="13">
    <location>
        <begin position="7"/>
        <end position="421"/>
    </location>
</feature>
<evidence type="ECO:0000313" key="14">
    <source>
        <dbReference type="EMBL" id="BDU71170.1"/>
    </source>
</evidence>
<dbReference type="NCBIfam" id="NF006873">
    <property type="entry name" value="PRK09369.1"/>
    <property type="match status" value="1"/>
</dbReference>
<dbReference type="CDD" id="cd01555">
    <property type="entry name" value="UdpNAET"/>
    <property type="match status" value="1"/>
</dbReference>
<evidence type="ECO:0000256" key="11">
    <source>
        <dbReference type="ARBA" id="ARBA00047527"/>
    </source>
</evidence>
<keyword evidence="7 12" id="KW-0573">Peptidoglycan synthesis</keyword>
<dbReference type="GO" id="GO:0051301">
    <property type="term" value="P:cell division"/>
    <property type="evidence" value="ECO:0007669"/>
    <property type="project" value="UniProtKB-KW"/>
</dbReference>
<proteinExistence type="inferred from homology"/>
<evidence type="ECO:0000256" key="5">
    <source>
        <dbReference type="ARBA" id="ARBA00022679"/>
    </source>
</evidence>
<reference evidence="15" key="1">
    <citation type="journal article" date="2023" name="Int. J. Syst. Evol. Microbiol.">
        <title>Mesoterricola silvestris gen. nov., sp. nov., Mesoterricola sediminis sp. nov., Geothrix oryzae sp. nov., Geothrix edaphica sp. nov., Geothrix rubra sp. nov., and Geothrix limicola sp. nov., six novel members of Acidobacteriota isolated from soils.</title>
        <authorList>
            <person name="Itoh H."/>
            <person name="Sugisawa Y."/>
            <person name="Mise K."/>
            <person name="Xu Z."/>
            <person name="Kuniyasu M."/>
            <person name="Ushijima N."/>
            <person name="Kawano K."/>
            <person name="Kobayashi E."/>
            <person name="Shiratori Y."/>
            <person name="Masuda Y."/>
            <person name="Senoo K."/>
        </authorList>
    </citation>
    <scope>NUCLEOTIDE SEQUENCE [LARGE SCALE GENOMIC DNA]</scope>
    <source>
        <strain evidence="15">W79</strain>
    </source>
</reference>
<keyword evidence="4 12" id="KW-0132">Cell division</keyword>
<keyword evidence="5 12" id="KW-0808">Transferase</keyword>
<evidence type="ECO:0000256" key="8">
    <source>
        <dbReference type="ARBA" id="ARBA00023306"/>
    </source>
</evidence>
<name>A0AA48GKM2_9BACT</name>
<organism evidence="14 15">
    <name type="scientific">Mesoterricola silvestris</name>
    <dbReference type="NCBI Taxonomy" id="2927979"/>
    <lineage>
        <taxon>Bacteria</taxon>
        <taxon>Pseudomonadati</taxon>
        <taxon>Acidobacteriota</taxon>
        <taxon>Holophagae</taxon>
        <taxon>Holophagales</taxon>
        <taxon>Holophagaceae</taxon>
        <taxon>Mesoterricola</taxon>
    </lineage>
</organism>
<dbReference type="GO" id="GO:0071555">
    <property type="term" value="P:cell wall organization"/>
    <property type="evidence" value="ECO:0007669"/>
    <property type="project" value="UniProtKB-KW"/>
</dbReference>
<comment type="pathway">
    <text evidence="2 12">Cell wall biogenesis; peptidoglycan biosynthesis.</text>
</comment>
<dbReference type="GO" id="GO:0005737">
    <property type="term" value="C:cytoplasm"/>
    <property type="evidence" value="ECO:0007669"/>
    <property type="project" value="UniProtKB-SubCell"/>
</dbReference>
<dbReference type="InterPro" id="IPR001986">
    <property type="entry name" value="Enolpyruvate_Tfrase_dom"/>
</dbReference>
<feature type="modified residue" description="2-(S-cysteinyl)pyruvic acid O-phosphothioketal" evidence="12">
    <location>
        <position position="124"/>
    </location>
</feature>
<dbReference type="Gene3D" id="3.65.10.10">
    <property type="entry name" value="Enolpyruvate transferase domain"/>
    <property type="match status" value="2"/>
</dbReference>
<dbReference type="FunFam" id="3.65.10.10:FF:000001">
    <property type="entry name" value="UDP-N-acetylglucosamine 1-carboxyvinyltransferase"/>
    <property type="match status" value="1"/>
</dbReference>
<feature type="active site" description="Proton donor" evidence="12">
    <location>
        <position position="124"/>
    </location>
</feature>
<dbReference type="NCBIfam" id="TIGR01072">
    <property type="entry name" value="murA"/>
    <property type="match status" value="1"/>
</dbReference>
<feature type="binding site" evidence="12">
    <location>
        <position position="100"/>
    </location>
    <ligand>
        <name>UDP-N-acetyl-alpha-D-glucosamine</name>
        <dbReference type="ChEBI" id="CHEBI:57705"/>
    </ligand>
</feature>
<comment type="similarity">
    <text evidence="10 12">Belongs to the EPSP synthase family. MurA subfamily.</text>
</comment>
<comment type="function">
    <text evidence="12">Cell wall formation. Adds enolpyruvyl to UDP-N-acetylglucosamine.</text>
</comment>